<keyword evidence="4" id="KW-1185">Reference proteome</keyword>
<feature type="transmembrane region" description="Helical" evidence="1">
    <location>
        <begin position="223"/>
        <end position="240"/>
    </location>
</feature>
<accession>A0A7X0ECT3</accession>
<feature type="transmembrane region" description="Helical" evidence="1">
    <location>
        <begin position="187"/>
        <end position="211"/>
    </location>
</feature>
<dbReference type="GO" id="GO:0004175">
    <property type="term" value="F:endopeptidase activity"/>
    <property type="evidence" value="ECO:0007669"/>
    <property type="project" value="UniProtKB-ARBA"/>
</dbReference>
<reference evidence="3 4" key="1">
    <citation type="submission" date="2020-08" db="EMBL/GenBank/DDBJ databases">
        <title>Genomic Encyclopedia of Type Strains, Phase IV (KMG-IV): sequencing the most valuable type-strain genomes for metagenomic binning, comparative biology and taxonomic classification.</title>
        <authorList>
            <person name="Goeker M."/>
        </authorList>
    </citation>
    <scope>NUCLEOTIDE SEQUENCE [LARGE SCALE GENOMIC DNA]</scope>
    <source>
        <strain evidence="3 4">DSM 22198</strain>
    </source>
</reference>
<feature type="transmembrane region" description="Helical" evidence="1">
    <location>
        <begin position="155"/>
        <end position="175"/>
    </location>
</feature>
<evidence type="ECO:0000313" key="4">
    <source>
        <dbReference type="Proteomes" id="UP000539175"/>
    </source>
</evidence>
<dbReference type="Proteomes" id="UP000539175">
    <property type="component" value="Unassembled WGS sequence"/>
</dbReference>
<keyword evidence="1" id="KW-1133">Transmembrane helix</keyword>
<keyword evidence="1" id="KW-0472">Membrane</keyword>
<gene>
    <name evidence="3" type="ORF">FHS74_000832</name>
</gene>
<evidence type="ECO:0000259" key="2">
    <source>
        <dbReference type="Pfam" id="PF02517"/>
    </source>
</evidence>
<name>A0A7X0ECT3_9PROT</name>
<evidence type="ECO:0000256" key="1">
    <source>
        <dbReference type="SAM" id="Phobius"/>
    </source>
</evidence>
<feature type="transmembrane region" description="Helical" evidence="1">
    <location>
        <begin position="75"/>
        <end position="99"/>
    </location>
</feature>
<protein>
    <recommendedName>
        <fullName evidence="2">CAAX prenyl protease 2/Lysostaphin resistance protein A-like domain-containing protein</fullName>
    </recommendedName>
</protein>
<sequence>MPPSATGGDAIATASPLPASLLSLARQRREPWWSFLAGLAIVVLGAIAIAIVLVKAPQWLRLEPALKRSEALRTIVDLLLMLGSVAAALLPLMLALRWLHGRPLRSVLSPTPGLDVGLALRSALLWGGLVLSTVTIGGLIDVAHGEPFAPGGQPWRQVLAFAAATAWMVLLQVTAEEALFRGYISQGLYAVTGNAWATALPVAVLFAGLHTQSWSNGVWDQRALYFIISLLLSAVTARAGRLEAAIGIHLGQNLTAIYVMGVLGPPFPSLLGVGAPEGKPAGVEDVAVVLATMAVVCGLYWYLGVRRRWVVRRPTAG</sequence>
<dbReference type="InterPro" id="IPR003675">
    <property type="entry name" value="Rce1/LyrA-like_dom"/>
</dbReference>
<proteinExistence type="predicted"/>
<feature type="transmembrane region" description="Helical" evidence="1">
    <location>
        <begin position="32"/>
        <end position="54"/>
    </location>
</feature>
<comment type="caution">
    <text evidence="3">The sequence shown here is derived from an EMBL/GenBank/DDBJ whole genome shotgun (WGS) entry which is preliminary data.</text>
</comment>
<dbReference type="RefSeq" id="WP_184797723.1">
    <property type="nucleotide sequence ID" value="NZ_JACIIZ010000002.1"/>
</dbReference>
<dbReference type="AlphaFoldDB" id="A0A7X0ECT3"/>
<dbReference type="EMBL" id="JACIIZ010000002">
    <property type="protein sequence ID" value="MBB6250291.1"/>
    <property type="molecule type" value="Genomic_DNA"/>
</dbReference>
<dbReference type="GO" id="GO:0080120">
    <property type="term" value="P:CAAX-box protein maturation"/>
    <property type="evidence" value="ECO:0007669"/>
    <property type="project" value="UniProtKB-ARBA"/>
</dbReference>
<organism evidence="3 4">
    <name type="scientific">Nitrospirillum iridis</name>
    <dbReference type="NCBI Taxonomy" id="765888"/>
    <lineage>
        <taxon>Bacteria</taxon>
        <taxon>Pseudomonadati</taxon>
        <taxon>Pseudomonadota</taxon>
        <taxon>Alphaproteobacteria</taxon>
        <taxon>Rhodospirillales</taxon>
        <taxon>Azospirillaceae</taxon>
        <taxon>Nitrospirillum</taxon>
    </lineage>
</organism>
<keyword evidence="1" id="KW-0812">Transmembrane</keyword>
<dbReference type="Pfam" id="PF02517">
    <property type="entry name" value="Rce1-like"/>
    <property type="match status" value="1"/>
</dbReference>
<feature type="transmembrane region" description="Helical" evidence="1">
    <location>
        <begin position="119"/>
        <end position="143"/>
    </location>
</feature>
<evidence type="ECO:0000313" key="3">
    <source>
        <dbReference type="EMBL" id="MBB6250291.1"/>
    </source>
</evidence>
<feature type="transmembrane region" description="Helical" evidence="1">
    <location>
        <begin position="286"/>
        <end position="303"/>
    </location>
</feature>
<feature type="domain" description="CAAX prenyl protease 2/Lysostaphin resistance protein A-like" evidence="2">
    <location>
        <begin position="162"/>
        <end position="254"/>
    </location>
</feature>